<reference evidence="7 8" key="1">
    <citation type="submission" date="2016-10" db="EMBL/GenBank/DDBJ databases">
        <authorList>
            <person name="de Groot N.N."/>
        </authorList>
    </citation>
    <scope>NUCLEOTIDE SEQUENCE [LARGE SCALE GENOMIC DNA]</scope>
    <source>
        <strain evidence="7 8">KHGC13</strain>
    </source>
</reference>
<dbReference type="Gene3D" id="3.40.1010.10">
    <property type="entry name" value="Cobalt-precorrin-4 Transmethylase, Domain 1"/>
    <property type="match status" value="1"/>
</dbReference>
<dbReference type="InterPro" id="IPR014777">
    <property type="entry name" value="4pyrrole_Mease_sub1"/>
</dbReference>
<dbReference type="InterPro" id="IPR014008">
    <property type="entry name" value="Cbl_synth_MTase_CbiT"/>
</dbReference>
<evidence type="ECO:0000313" key="7">
    <source>
        <dbReference type="EMBL" id="SFU28021.1"/>
    </source>
</evidence>
<keyword evidence="2" id="KW-0169">Cobalamin biosynthesis</keyword>
<dbReference type="NCBIfam" id="TIGR02469">
    <property type="entry name" value="CbiT"/>
    <property type="match status" value="1"/>
</dbReference>
<evidence type="ECO:0000256" key="3">
    <source>
        <dbReference type="ARBA" id="ARBA00022603"/>
    </source>
</evidence>
<dbReference type="GO" id="GO:0032259">
    <property type="term" value="P:methylation"/>
    <property type="evidence" value="ECO:0007669"/>
    <property type="project" value="UniProtKB-KW"/>
</dbReference>
<dbReference type="STRING" id="155865.SAMN05216515_10236"/>
<dbReference type="InterPro" id="IPR006365">
    <property type="entry name" value="Cbl_synth_CobL"/>
</dbReference>
<dbReference type="EMBL" id="FPBT01000001">
    <property type="protein sequence ID" value="SFU28021.1"/>
    <property type="molecule type" value="Genomic_DNA"/>
</dbReference>
<comment type="pathway">
    <text evidence="1">Cofactor biosynthesis; adenosylcobalamin biosynthesis.</text>
</comment>
<evidence type="ECO:0000256" key="5">
    <source>
        <dbReference type="ARBA" id="ARBA00022691"/>
    </source>
</evidence>
<dbReference type="Gene3D" id="3.30.950.10">
    <property type="entry name" value="Methyltransferase, Cobalt-precorrin-4 Transmethylase, Domain 2"/>
    <property type="match status" value="1"/>
</dbReference>
<dbReference type="InterPro" id="IPR000878">
    <property type="entry name" value="4pyrrol_Mease"/>
</dbReference>
<dbReference type="NCBIfam" id="TIGR02467">
    <property type="entry name" value="CbiE"/>
    <property type="match status" value="1"/>
</dbReference>
<dbReference type="Pfam" id="PF00590">
    <property type="entry name" value="TP_methylase"/>
    <property type="match status" value="1"/>
</dbReference>
<keyword evidence="3 7" id="KW-0489">Methyltransferase</keyword>
<dbReference type="CDD" id="cd02440">
    <property type="entry name" value="AdoMet_MTases"/>
    <property type="match status" value="1"/>
</dbReference>
<dbReference type="PIRSF" id="PIRSF036428">
    <property type="entry name" value="CobL"/>
    <property type="match status" value="1"/>
</dbReference>
<gene>
    <name evidence="7" type="ORF">SAMN05216508_10135</name>
</gene>
<dbReference type="SUPFAM" id="SSF53790">
    <property type="entry name" value="Tetrapyrrole methylase"/>
    <property type="match status" value="1"/>
</dbReference>
<feature type="domain" description="Tetrapyrrole methylase" evidence="6">
    <location>
        <begin position="3"/>
        <end position="192"/>
    </location>
</feature>
<evidence type="ECO:0000256" key="2">
    <source>
        <dbReference type="ARBA" id="ARBA00022573"/>
    </source>
</evidence>
<dbReference type="InterPro" id="IPR035996">
    <property type="entry name" value="4pyrrol_Methylase_sf"/>
</dbReference>
<dbReference type="GO" id="GO:0008276">
    <property type="term" value="F:protein methyltransferase activity"/>
    <property type="evidence" value="ECO:0007669"/>
    <property type="project" value="InterPro"/>
</dbReference>
<evidence type="ECO:0000313" key="8">
    <source>
        <dbReference type="Proteomes" id="UP000198817"/>
    </source>
</evidence>
<keyword evidence="4 7" id="KW-0808">Transferase</keyword>
<evidence type="ECO:0000256" key="1">
    <source>
        <dbReference type="ARBA" id="ARBA00004953"/>
    </source>
</evidence>
<proteinExistence type="predicted"/>
<dbReference type="InterPro" id="IPR012818">
    <property type="entry name" value="CbiE"/>
</dbReference>
<dbReference type="Proteomes" id="UP000198817">
    <property type="component" value="Unassembled WGS sequence"/>
</dbReference>
<dbReference type="PANTHER" id="PTHR43182">
    <property type="entry name" value="COBALT-PRECORRIN-6B C(15)-METHYLTRANSFERASE (DECARBOXYLATING)"/>
    <property type="match status" value="1"/>
</dbReference>
<sequence length="404" mass="43684">MRIFLIGAGAGIGEYLSVRAAIIIRKADLLLGSPRLVDQINSRMKEGAVRKAMTSPREIMEELVRFQGEVAVVMYSGDTGFYSGARHLTKSLEKAGMTYELVPGVSSVQLFAARLGRPWQNWKLCSAHGRILDPAAEMEEGKPVFFLTGGKLGPAEICRQLTGAGMGDLTAVIGERLGMPEEMLYSGTVREMQEAETDSLSVLLVDPGEAQPVRHWLPGIPDSRFIRGNVPMTKRDIRASILARLQIRPGETVWDVGAGTGSVSVELAIAARPGRVFAVEEKQEACVLIRENREKFGVRNLEITEGRAPETLENLPKPDAVFIGGSGGSLTEILECTRRVNPEARVCVSAIVLENAARAGEQMEALGWKTEVSQIMTASSRNAGGKHMMLGGNPVWLITGGCDA</sequence>
<dbReference type="Gene3D" id="3.40.50.150">
    <property type="entry name" value="Vaccinia Virus protein VP39"/>
    <property type="match status" value="1"/>
</dbReference>
<organism evidence="7 8">
    <name type="scientific">Eubacterium pyruvativorans</name>
    <dbReference type="NCBI Taxonomy" id="155865"/>
    <lineage>
        <taxon>Bacteria</taxon>
        <taxon>Bacillati</taxon>
        <taxon>Bacillota</taxon>
        <taxon>Clostridia</taxon>
        <taxon>Eubacteriales</taxon>
        <taxon>Eubacteriaceae</taxon>
        <taxon>Eubacterium</taxon>
    </lineage>
</organism>
<protein>
    <submittedName>
        <fullName evidence="7">Precorrin-6Y C5,15-methyltransferase (Decarboxylating)</fullName>
    </submittedName>
</protein>
<dbReference type="InterPro" id="IPR029063">
    <property type="entry name" value="SAM-dependent_MTases_sf"/>
</dbReference>
<dbReference type="SUPFAM" id="SSF53335">
    <property type="entry name" value="S-adenosyl-L-methionine-dependent methyltransferases"/>
    <property type="match status" value="1"/>
</dbReference>
<dbReference type="CDD" id="cd11644">
    <property type="entry name" value="Precorrin-6Y-MT"/>
    <property type="match status" value="1"/>
</dbReference>
<dbReference type="GO" id="GO:0009236">
    <property type="term" value="P:cobalamin biosynthetic process"/>
    <property type="evidence" value="ECO:0007669"/>
    <property type="project" value="UniProtKB-UniPathway"/>
</dbReference>
<dbReference type="InterPro" id="IPR014776">
    <property type="entry name" value="4pyrrole_Mease_sub2"/>
</dbReference>
<dbReference type="InterPro" id="IPR050714">
    <property type="entry name" value="Cobalamin_biosynth_MTase"/>
</dbReference>
<evidence type="ECO:0000259" key="6">
    <source>
        <dbReference type="Pfam" id="PF00590"/>
    </source>
</evidence>
<dbReference type="PANTHER" id="PTHR43182:SF1">
    <property type="entry name" value="COBALT-PRECORRIN-7 C(5)-METHYLTRANSFERASE"/>
    <property type="match status" value="1"/>
</dbReference>
<evidence type="ECO:0000256" key="4">
    <source>
        <dbReference type="ARBA" id="ARBA00022679"/>
    </source>
</evidence>
<dbReference type="RefSeq" id="WP_090469044.1">
    <property type="nucleotide sequence ID" value="NZ_FOWF01000002.1"/>
</dbReference>
<keyword evidence="8" id="KW-1185">Reference proteome</keyword>
<dbReference type="OrthoDB" id="9780707at2"/>
<dbReference type="AlphaFoldDB" id="A0A1I7EVT2"/>
<accession>A0A1I7EVT2</accession>
<keyword evidence="5" id="KW-0949">S-adenosyl-L-methionine</keyword>
<dbReference type="UniPathway" id="UPA00148"/>
<name>A0A1I7EVT2_9FIRM</name>